<feature type="region of interest" description="Disordered" evidence="1">
    <location>
        <begin position="39"/>
        <end position="63"/>
    </location>
</feature>
<dbReference type="Proteomes" id="UP000053676">
    <property type="component" value="Unassembled WGS sequence"/>
</dbReference>
<protein>
    <submittedName>
        <fullName evidence="2">Uncharacterized protein</fullName>
    </submittedName>
</protein>
<dbReference type="EMBL" id="KI660167">
    <property type="protein sequence ID" value="ETN77476.1"/>
    <property type="molecule type" value="Genomic_DNA"/>
</dbReference>
<evidence type="ECO:0000313" key="2">
    <source>
        <dbReference type="EMBL" id="ETN77476.1"/>
    </source>
</evidence>
<sequence>MTVGLRHATMNGNMQNADFWLDSEVTQHPPVVTNRENIRVSSATYQTAKSGYGKSVNRRRRSH</sequence>
<feature type="compositionally biased region" description="Polar residues" evidence="1">
    <location>
        <begin position="39"/>
        <end position="49"/>
    </location>
</feature>
<dbReference type="AlphaFoldDB" id="W2T8F3"/>
<name>W2T8F3_NECAM</name>
<proteinExistence type="predicted"/>
<dbReference type="KEGG" id="nai:NECAME_03137"/>
<organism evidence="2 3">
    <name type="scientific">Necator americanus</name>
    <name type="common">Human hookworm</name>
    <dbReference type="NCBI Taxonomy" id="51031"/>
    <lineage>
        <taxon>Eukaryota</taxon>
        <taxon>Metazoa</taxon>
        <taxon>Ecdysozoa</taxon>
        <taxon>Nematoda</taxon>
        <taxon>Chromadorea</taxon>
        <taxon>Rhabditida</taxon>
        <taxon>Rhabditina</taxon>
        <taxon>Rhabditomorpha</taxon>
        <taxon>Strongyloidea</taxon>
        <taxon>Ancylostomatidae</taxon>
        <taxon>Bunostominae</taxon>
        <taxon>Necator</taxon>
    </lineage>
</organism>
<evidence type="ECO:0000256" key="1">
    <source>
        <dbReference type="SAM" id="MobiDB-lite"/>
    </source>
</evidence>
<gene>
    <name evidence="2" type="ORF">NECAME_03137</name>
</gene>
<keyword evidence="3" id="KW-1185">Reference proteome</keyword>
<evidence type="ECO:0000313" key="3">
    <source>
        <dbReference type="Proteomes" id="UP000053676"/>
    </source>
</evidence>
<reference evidence="3" key="1">
    <citation type="journal article" date="2014" name="Nat. Genet.">
        <title>Genome of the human hookworm Necator americanus.</title>
        <authorList>
            <person name="Tang Y.T."/>
            <person name="Gao X."/>
            <person name="Rosa B.A."/>
            <person name="Abubucker S."/>
            <person name="Hallsworth-Pepin K."/>
            <person name="Martin J."/>
            <person name="Tyagi R."/>
            <person name="Heizer E."/>
            <person name="Zhang X."/>
            <person name="Bhonagiri-Palsikar V."/>
            <person name="Minx P."/>
            <person name="Warren W.C."/>
            <person name="Wang Q."/>
            <person name="Zhan B."/>
            <person name="Hotez P.J."/>
            <person name="Sternberg P.W."/>
            <person name="Dougall A."/>
            <person name="Gaze S.T."/>
            <person name="Mulvenna J."/>
            <person name="Sotillo J."/>
            <person name="Ranganathan S."/>
            <person name="Rabelo E.M."/>
            <person name="Wilson R.K."/>
            <person name="Felgner P.L."/>
            <person name="Bethony J."/>
            <person name="Hawdon J.M."/>
            <person name="Gasser R.B."/>
            <person name="Loukas A."/>
            <person name="Mitreva M."/>
        </authorList>
    </citation>
    <scope>NUCLEOTIDE SEQUENCE [LARGE SCALE GENOMIC DNA]</scope>
</reference>
<accession>W2T8F3</accession>